<evidence type="ECO:0000256" key="6">
    <source>
        <dbReference type="ARBA" id="ARBA00033443"/>
    </source>
</evidence>
<evidence type="ECO:0000256" key="3">
    <source>
        <dbReference type="ARBA" id="ARBA00016301"/>
    </source>
</evidence>
<evidence type="ECO:0000256" key="4">
    <source>
        <dbReference type="ARBA" id="ARBA00022679"/>
    </source>
</evidence>
<evidence type="ECO:0000259" key="9">
    <source>
        <dbReference type="Pfam" id="PF01648"/>
    </source>
</evidence>
<dbReference type="Gene3D" id="3.90.470.20">
    <property type="entry name" value="4'-phosphopantetheinyl transferase domain"/>
    <property type="match status" value="2"/>
</dbReference>
<dbReference type="EC" id="2.7.8.7" evidence="2"/>
<dbReference type="SUPFAM" id="SSF56214">
    <property type="entry name" value="4'-phosphopantetheinyl transferase"/>
    <property type="match status" value="2"/>
</dbReference>
<dbReference type="GO" id="GO:0005829">
    <property type="term" value="C:cytosol"/>
    <property type="evidence" value="ECO:0007669"/>
    <property type="project" value="TreeGrafter"/>
</dbReference>
<name>A0A7R8H6H7_LEPSM</name>
<dbReference type="OrthoDB" id="26719at2759"/>
<dbReference type="InterPro" id="IPR037143">
    <property type="entry name" value="4-PPantetheinyl_Trfase_dom_sf"/>
</dbReference>
<dbReference type="GO" id="GO:0008897">
    <property type="term" value="F:holo-[acyl-carrier-protein] synthase activity"/>
    <property type="evidence" value="ECO:0007669"/>
    <property type="project" value="UniProtKB-EC"/>
</dbReference>
<dbReference type="Pfam" id="PF08477">
    <property type="entry name" value="Roc"/>
    <property type="match status" value="1"/>
</dbReference>
<protein>
    <recommendedName>
        <fullName evidence="3">L-aminoadipate-semialdehyde dehydrogenase-phosphopantetheinyl transferase</fullName>
        <ecNumber evidence="2">2.7.8.7</ecNumber>
    </recommendedName>
    <alternativeName>
        <fullName evidence="5">4'-phosphopantetheinyl transferase</fullName>
    </alternativeName>
    <alternativeName>
        <fullName evidence="6">Alpha-aminoadipic semialdehyde dehydrogenase-phosphopantetheinyl transferase</fullName>
    </alternativeName>
</protein>
<dbReference type="SMART" id="SM00175">
    <property type="entry name" value="RAB"/>
    <property type="match status" value="1"/>
</dbReference>
<comment type="catalytic activity">
    <reaction evidence="8">
        <text>apo-[ACP] + acetyl-CoA = acetyl-[ACP] + adenosine 3',5'-bisphosphate + H(+)</text>
        <dbReference type="Rhea" id="RHEA:46564"/>
        <dbReference type="Rhea" id="RHEA-COMP:9621"/>
        <dbReference type="Rhea" id="RHEA-COMP:9690"/>
        <dbReference type="ChEBI" id="CHEBI:15378"/>
        <dbReference type="ChEBI" id="CHEBI:29999"/>
        <dbReference type="ChEBI" id="CHEBI:57288"/>
        <dbReference type="ChEBI" id="CHEBI:58343"/>
        <dbReference type="ChEBI" id="CHEBI:78446"/>
    </reaction>
    <physiologicalReaction direction="left-to-right" evidence="8">
        <dbReference type="Rhea" id="RHEA:46565"/>
    </physiologicalReaction>
</comment>
<feature type="domain" description="4'-phosphopantetheinyl transferase" evidence="9">
    <location>
        <begin position="354"/>
        <end position="464"/>
    </location>
</feature>
<keyword evidence="12" id="KW-1185">Reference proteome</keyword>
<proteinExistence type="inferred from homology"/>
<evidence type="ECO:0000256" key="7">
    <source>
        <dbReference type="ARBA" id="ARBA00048641"/>
    </source>
</evidence>
<dbReference type="PROSITE" id="PS51419">
    <property type="entry name" value="RAB"/>
    <property type="match status" value="1"/>
</dbReference>
<comment type="catalytic activity">
    <reaction evidence="7">
        <text>apo-[ACP] + CoA = holo-[ACP] + adenosine 3',5'-bisphosphate + H(+)</text>
        <dbReference type="Rhea" id="RHEA:12068"/>
        <dbReference type="Rhea" id="RHEA-COMP:9685"/>
        <dbReference type="Rhea" id="RHEA-COMP:9690"/>
        <dbReference type="ChEBI" id="CHEBI:15378"/>
        <dbReference type="ChEBI" id="CHEBI:29999"/>
        <dbReference type="ChEBI" id="CHEBI:57287"/>
        <dbReference type="ChEBI" id="CHEBI:58343"/>
        <dbReference type="ChEBI" id="CHEBI:64479"/>
        <dbReference type="EC" id="2.7.8.7"/>
    </reaction>
    <physiologicalReaction direction="left-to-right" evidence="7">
        <dbReference type="Rhea" id="RHEA:12069"/>
    </physiologicalReaction>
</comment>
<reference evidence="11" key="1">
    <citation type="submission" date="2021-02" db="EMBL/GenBank/DDBJ databases">
        <authorList>
            <person name="Bekaert M."/>
        </authorList>
    </citation>
    <scope>NUCLEOTIDE SEQUENCE</scope>
    <source>
        <strain evidence="11">IoA-00</strain>
    </source>
</reference>
<dbReference type="Proteomes" id="UP000675881">
    <property type="component" value="Chromosome 3"/>
</dbReference>
<dbReference type="InterPro" id="IPR027417">
    <property type="entry name" value="P-loop_NTPase"/>
</dbReference>
<dbReference type="PROSITE" id="PS00675">
    <property type="entry name" value="SIGMA54_INTERACT_1"/>
    <property type="match status" value="1"/>
</dbReference>
<dbReference type="EMBL" id="HG994582">
    <property type="protein sequence ID" value="CAF2897321.1"/>
    <property type="molecule type" value="Genomic_DNA"/>
</dbReference>
<dbReference type="PRINTS" id="PR00449">
    <property type="entry name" value="RASTRNSFRMNG"/>
</dbReference>
<dbReference type="GO" id="GO:0019878">
    <property type="term" value="P:lysine biosynthetic process via aminoadipic acid"/>
    <property type="evidence" value="ECO:0007669"/>
    <property type="project" value="TreeGrafter"/>
</dbReference>
<dbReference type="SUPFAM" id="SSF52540">
    <property type="entry name" value="P-loop containing nucleoside triphosphate hydrolases"/>
    <property type="match status" value="1"/>
</dbReference>
<evidence type="ECO:0000256" key="8">
    <source>
        <dbReference type="ARBA" id="ARBA00048794"/>
    </source>
</evidence>
<gene>
    <name evidence="11" type="ORF">LSAA_8084</name>
</gene>
<dbReference type="InterPro" id="IPR025662">
    <property type="entry name" value="Sigma_54_int_dom_ATP-bd_1"/>
</dbReference>
<evidence type="ECO:0000313" key="12">
    <source>
        <dbReference type="Proteomes" id="UP000675881"/>
    </source>
</evidence>
<dbReference type="AlphaFoldDB" id="A0A7R8H6H7"/>
<comment type="similarity">
    <text evidence="1">Belongs to the P-Pant transferase superfamily. AcpS family.</text>
</comment>
<dbReference type="GO" id="GO:0000287">
    <property type="term" value="F:magnesium ion binding"/>
    <property type="evidence" value="ECO:0007669"/>
    <property type="project" value="InterPro"/>
</dbReference>
<dbReference type="Gene3D" id="3.40.50.300">
    <property type="entry name" value="P-loop containing nucleotide triphosphate hydrolases"/>
    <property type="match status" value="1"/>
</dbReference>
<dbReference type="PANTHER" id="PTHR12215">
    <property type="entry name" value="PHOSPHOPANTETHEINE TRANSFERASE"/>
    <property type="match status" value="1"/>
</dbReference>
<feature type="domain" description="4'-phosphopantetheinyl transferase N-terminal" evidence="10">
    <location>
        <begin position="283"/>
        <end position="322"/>
    </location>
</feature>
<dbReference type="InterPro" id="IPR008278">
    <property type="entry name" value="4-PPantetheinyl_Trfase_dom"/>
</dbReference>
<dbReference type="InterPro" id="IPR050559">
    <property type="entry name" value="P-Pant_transferase_sf"/>
</dbReference>
<organism evidence="11 12">
    <name type="scientific">Lepeophtheirus salmonis</name>
    <name type="common">Salmon louse</name>
    <name type="synonym">Caligus salmonis</name>
    <dbReference type="NCBI Taxonomy" id="72036"/>
    <lineage>
        <taxon>Eukaryota</taxon>
        <taxon>Metazoa</taxon>
        <taxon>Ecdysozoa</taxon>
        <taxon>Arthropoda</taxon>
        <taxon>Crustacea</taxon>
        <taxon>Multicrustacea</taxon>
        <taxon>Hexanauplia</taxon>
        <taxon>Copepoda</taxon>
        <taxon>Siphonostomatoida</taxon>
        <taxon>Caligidae</taxon>
        <taxon>Lepeophtheirus</taxon>
    </lineage>
</organism>
<evidence type="ECO:0000256" key="1">
    <source>
        <dbReference type="ARBA" id="ARBA00006195"/>
    </source>
</evidence>
<evidence type="ECO:0000313" key="11">
    <source>
        <dbReference type="EMBL" id="CAF2897321.1"/>
    </source>
</evidence>
<sequence>MTEYYYYVDLHSLRGYFKPIKKLCQLNIDTLKTSRQIINKNIVKYEENGYLMDRVRILVLGDSGTGKTSLLHLICRGEPLPHISYTVGAAVDVKLHEFKEGTPAQKSYFVELFDVGGSHSHRNSRKVFYGVVHGIILVHDLTNKKSDQNLKKWLREVMSRENSTGKYRESAWDTYDDKTDDVGEVSLPLLVVGTKLDLLNDTTSNSLPVHGHRKSDITDLYQTEEIHLNCNDPKSLIPGSSAANKLSRFYDKVISRQFTKRDISLPSSSGLSTAPERRQYLHNHTFQRSSRGRPEFQVVDNLSRQWDFNISHQGSYVAFVAERRTEMPLRSNVDELACISSNPMTYYSHRNIMVGVDVMRTRIGEVPPHENQNHFFNLMRRQFSEEEWKTIKLPPDPLIRSDLFYRHWCLKESFVKALGVGLTICLKSLSFEIESELNLSTPISNTSLFIQNKKLKNWTFQENRLDLEHTVCVALSDASVSEPTRFYFFEDINDIIPEAKDENVTCNQEEWLHFSTAQTPIKPF</sequence>
<evidence type="ECO:0000256" key="5">
    <source>
        <dbReference type="ARBA" id="ARBA00030484"/>
    </source>
</evidence>
<dbReference type="Pfam" id="PF01648">
    <property type="entry name" value="ACPS"/>
    <property type="match status" value="1"/>
</dbReference>
<evidence type="ECO:0000256" key="2">
    <source>
        <dbReference type="ARBA" id="ARBA00013172"/>
    </source>
</evidence>
<dbReference type="FunFam" id="3.90.470.20:FF:000003">
    <property type="entry name" value="L-aminoadipate-semialdehyde dehydrogenase-phosphopantetheinyl transferase"/>
    <property type="match status" value="1"/>
</dbReference>
<dbReference type="PANTHER" id="PTHR12215:SF10">
    <property type="entry name" value="L-AMINOADIPATE-SEMIALDEHYDE DEHYDROGENASE-PHOSPHOPANTETHEINYL TRANSFERASE"/>
    <property type="match status" value="1"/>
</dbReference>
<dbReference type="Pfam" id="PF22624">
    <property type="entry name" value="AASDHPPT_N"/>
    <property type="match status" value="1"/>
</dbReference>
<keyword evidence="4" id="KW-0808">Transferase</keyword>
<accession>A0A7R8H6H7</accession>
<evidence type="ECO:0000259" key="10">
    <source>
        <dbReference type="Pfam" id="PF22624"/>
    </source>
</evidence>
<dbReference type="InterPro" id="IPR055066">
    <property type="entry name" value="AASDHPPT_N"/>
</dbReference>